<gene>
    <name evidence="5" type="ORF">N7482_009452</name>
</gene>
<evidence type="ECO:0000256" key="3">
    <source>
        <dbReference type="SAM" id="MobiDB-lite"/>
    </source>
</evidence>
<name>A0A9W9HQE4_9EURO</name>
<dbReference type="EMBL" id="JAPQKN010000007">
    <property type="protein sequence ID" value="KAJ5152974.1"/>
    <property type="molecule type" value="Genomic_DNA"/>
</dbReference>
<proteinExistence type="predicted"/>
<sequence>MADLIAFQTYHRSNLLPPSSTMIPRHAHKRSLSSEHRTLSPDRTVTKAKSTTNLTEVANKQHPKFEENNFNTLQDPRLAMASEISTSTSSSHHPDLSNEVAALSVKLIQAINNQTTLDDNLVATRQELEAAKGKLQSLEFQNEKYRRDLDEKIYIKKADADMELMRLRGALAEECAQRAAAEKAKKSIEQELEALTADLFEEANKMVAAAQIEREAVEKKNEQLRSQIRDTESLLASHQDQLAELKSVMQGMDLSKDDVDIRTNASTAPPSPAGPPQLLGSAKQEREFDNLAASSCHPKDLIPGPSCNFPEMIRMVCRTDLQAYEDFRELMTLPRGSKPPSRAGSGSYAGLNVMSLAGFTTGGSASANSSPTKGVMHSPNGSLSSQTGSHVPLKETRFYKRVLMEDIEPTLRLDLAPGISWLTRRTVLSGICEGTLVVEPIPPASKKYEFPCSVCGERRPGAQNERTHRFRTSDSETAQRYSLCVQCLERVRSCCEFTGYLRLILDGHLRAGDTDEEKEIWEETVRLRERMFWSRIAGGIVPLGGLSAESEMKPEIADFSMTIPHENGNDHHLHPTDNTSVEWKPVDVSPRSDKPHLAEITLVESSARDLDVAKPMSADLPHFDEEKIEDSADDALRRRSSVDSDISIYAEANFVVANDREGTVAEQPTATHDTEDIEASTDTVTPVHEQHTPTHEQEEAEAKVDIVEPVQPPTPSPEGESTEAKADTADTAAAQAPPTHSKDHTESGGQSSS</sequence>
<feature type="coiled-coil region" evidence="2">
    <location>
        <begin position="121"/>
        <end position="248"/>
    </location>
</feature>
<feature type="region of interest" description="Disordered" evidence="3">
    <location>
        <begin position="28"/>
        <end position="49"/>
    </location>
</feature>
<dbReference type="SUPFAM" id="SSF144284">
    <property type="entry name" value="Sec2 N-terminal region"/>
    <property type="match status" value="1"/>
</dbReference>
<feature type="domain" description="GDP/GTP exchange factor Sec2 N-terminal" evidence="4">
    <location>
        <begin position="114"/>
        <end position="253"/>
    </location>
</feature>
<evidence type="ECO:0000313" key="5">
    <source>
        <dbReference type="EMBL" id="KAJ5152974.1"/>
    </source>
</evidence>
<organism evidence="5 6">
    <name type="scientific">Penicillium canariense</name>
    <dbReference type="NCBI Taxonomy" id="189055"/>
    <lineage>
        <taxon>Eukaryota</taxon>
        <taxon>Fungi</taxon>
        <taxon>Dikarya</taxon>
        <taxon>Ascomycota</taxon>
        <taxon>Pezizomycotina</taxon>
        <taxon>Eurotiomycetes</taxon>
        <taxon>Eurotiomycetidae</taxon>
        <taxon>Eurotiales</taxon>
        <taxon>Aspergillaceae</taxon>
        <taxon>Penicillium</taxon>
    </lineage>
</organism>
<feature type="region of interest" description="Disordered" evidence="3">
    <location>
        <begin position="363"/>
        <end position="389"/>
    </location>
</feature>
<dbReference type="CDD" id="cd21044">
    <property type="entry name" value="Rab11BD_RAB3IP_like"/>
    <property type="match status" value="1"/>
</dbReference>
<feature type="region of interest" description="Disordered" evidence="3">
    <location>
        <begin position="660"/>
        <end position="753"/>
    </location>
</feature>
<dbReference type="PANTHER" id="PTHR14430:SF0">
    <property type="entry name" value="SEC2P DOMAIN-CONTAINING PROTEIN"/>
    <property type="match status" value="1"/>
</dbReference>
<feature type="compositionally biased region" description="Polar residues" evidence="3">
    <location>
        <begin position="363"/>
        <end position="372"/>
    </location>
</feature>
<comment type="caution">
    <text evidence="5">The sequence shown here is derived from an EMBL/GenBank/DDBJ whole genome shotgun (WGS) entry which is preliminary data.</text>
</comment>
<evidence type="ECO:0000256" key="2">
    <source>
        <dbReference type="SAM" id="Coils"/>
    </source>
</evidence>
<feature type="compositionally biased region" description="Basic and acidic residues" evidence="3">
    <location>
        <begin position="688"/>
        <end position="706"/>
    </location>
</feature>
<feature type="compositionally biased region" description="Low complexity" evidence="3">
    <location>
        <begin position="729"/>
        <end position="739"/>
    </location>
</feature>
<dbReference type="Pfam" id="PF25555">
    <property type="entry name" value="RAB3A-like_C"/>
    <property type="match status" value="1"/>
</dbReference>
<evidence type="ECO:0000313" key="6">
    <source>
        <dbReference type="Proteomes" id="UP001149163"/>
    </source>
</evidence>
<feature type="compositionally biased region" description="Polar residues" evidence="3">
    <location>
        <begin position="379"/>
        <end position="389"/>
    </location>
</feature>
<dbReference type="Pfam" id="PF06428">
    <property type="entry name" value="Sec2p"/>
    <property type="match status" value="1"/>
</dbReference>
<dbReference type="InterPro" id="IPR009449">
    <property type="entry name" value="Sec2_N"/>
</dbReference>
<dbReference type="InterPro" id="IPR040351">
    <property type="entry name" value="RAB3IL/RAB3IP/Sec2"/>
</dbReference>
<dbReference type="GO" id="GO:0070319">
    <property type="term" value="C:Golgi to plasma membrane transport vesicle"/>
    <property type="evidence" value="ECO:0007669"/>
    <property type="project" value="TreeGrafter"/>
</dbReference>
<dbReference type="PANTHER" id="PTHR14430">
    <property type="entry name" value="RABIN3-RELATED"/>
    <property type="match status" value="1"/>
</dbReference>
<keyword evidence="1 2" id="KW-0175">Coiled coil</keyword>
<evidence type="ECO:0000256" key="1">
    <source>
        <dbReference type="ARBA" id="ARBA00023054"/>
    </source>
</evidence>
<dbReference type="GO" id="GO:0051286">
    <property type="term" value="C:cell tip"/>
    <property type="evidence" value="ECO:0007669"/>
    <property type="project" value="TreeGrafter"/>
</dbReference>
<dbReference type="Gene3D" id="6.10.140.910">
    <property type="match status" value="1"/>
</dbReference>
<accession>A0A9W9HQE4</accession>
<dbReference type="RefSeq" id="XP_056539282.1">
    <property type="nucleotide sequence ID" value="XM_056691576.1"/>
</dbReference>
<dbReference type="GO" id="GO:0005085">
    <property type="term" value="F:guanyl-nucleotide exchange factor activity"/>
    <property type="evidence" value="ECO:0007669"/>
    <property type="project" value="InterPro"/>
</dbReference>
<dbReference type="AlphaFoldDB" id="A0A9W9HQE4"/>
<dbReference type="GeneID" id="81430752"/>
<dbReference type="GO" id="GO:0006887">
    <property type="term" value="P:exocytosis"/>
    <property type="evidence" value="ECO:0007669"/>
    <property type="project" value="TreeGrafter"/>
</dbReference>
<dbReference type="OrthoDB" id="1748564at2759"/>
<evidence type="ECO:0000259" key="4">
    <source>
        <dbReference type="Pfam" id="PF06428"/>
    </source>
</evidence>
<reference evidence="5" key="1">
    <citation type="submission" date="2022-11" db="EMBL/GenBank/DDBJ databases">
        <authorList>
            <person name="Petersen C."/>
        </authorList>
    </citation>
    <scope>NUCLEOTIDE SEQUENCE</scope>
    <source>
        <strain evidence="5">IBT 26290</strain>
    </source>
</reference>
<protein>
    <recommendedName>
        <fullName evidence="4">GDP/GTP exchange factor Sec2 N-terminal domain-containing protein</fullName>
    </recommendedName>
</protein>
<reference evidence="5" key="2">
    <citation type="journal article" date="2023" name="IMA Fungus">
        <title>Comparative genomic study of the Penicillium genus elucidates a diverse pangenome and 15 lateral gene transfer events.</title>
        <authorList>
            <person name="Petersen C."/>
            <person name="Sorensen T."/>
            <person name="Nielsen M.R."/>
            <person name="Sondergaard T.E."/>
            <person name="Sorensen J.L."/>
            <person name="Fitzpatrick D.A."/>
            <person name="Frisvad J.C."/>
            <person name="Nielsen K.L."/>
        </authorList>
    </citation>
    <scope>NUCLEOTIDE SEQUENCE</scope>
    <source>
        <strain evidence="5">IBT 26290</strain>
    </source>
</reference>
<keyword evidence="6" id="KW-1185">Reference proteome</keyword>
<dbReference type="Proteomes" id="UP001149163">
    <property type="component" value="Unassembled WGS sequence"/>
</dbReference>